<keyword evidence="4" id="KW-1185">Reference proteome</keyword>
<keyword evidence="2" id="KW-1133">Transmembrane helix</keyword>
<evidence type="ECO:0000313" key="4">
    <source>
        <dbReference type="Proteomes" id="UP001163266"/>
    </source>
</evidence>
<reference evidence="3" key="1">
    <citation type="submission" date="2022-10" db="EMBL/GenBank/DDBJ databases">
        <title>Complete genome sequence of Schlegelella aquatica LMG 23380.</title>
        <authorList>
            <person name="Musilova J."/>
            <person name="Kourilova X."/>
            <person name="Bezdicek M."/>
            <person name="Hermankova K."/>
            <person name="Obruca S."/>
            <person name="Sedlar K."/>
        </authorList>
    </citation>
    <scope>NUCLEOTIDE SEQUENCE</scope>
    <source>
        <strain evidence="3">LMG 23380</strain>
    </source>
</reference>
<dbReference type="InterPro" id="IPR010266">
    <property type="entry name" value="NnrS"/>
</dbReference>
<feature type="transmembrane region" description="Helical" evidence="2">
    <location>
        <begin position="248"/>
        <end position="269"/>
    </location>
</feature>
<gene>
    <name evidence="3" type="ORF">OMP39_02840</name>
</gene>
<feature type="transmembrane region" description="Helical" evidence="2">
    <location>
        <begin position="381"/>
        <end position="399"/>
    </location>
</feature>
<dbReference type="EMBL" id="CP110257">
    <property type="protein sequence ID" value="UZD55543.1"/>
    <property type="molecule type" value="Genomic_DNA"/>
</dbReference>
<accession>A0ABY6MU55</accession>
<name>A0ABY6MU55_9BURK</name>
<feature type="transmembrane region" description="Helical" evidence="2">
    <location>
        <begin position="405"/>
        <end position="422"/>
    </location>
</feature>
<dbReference type="Proteomes" id="UP001163266">
    <property type="component" value="Chromosome"/>
</dbReference>
<organism evidence="3 4">
    <name type="scientific">Caldimonas aquatica</name>
    <dbReference type="NCBI Taxonomy" id="376175"/>
    <lineage>
        <taxon>Bacteria</taxon>
        <taxon>Pseudomonadati</taxon>
        <taxon>Pseudomonadota</taxon>
        <taxon>Betaproteobacteria</taxon>
        <taxon>Burkholderiales</taxon>
        <taxon>Sphaerotilaceae</taxon>
        <taxon>Caldimonas</taxon>
    </lineage>
</organism>
<sequence>MKTIPVRPAPAAAPKEPAVAPGAGPGGRAREPWRFSWLLAAPHRLGFFAGAVLMSVVSLWWTVVLVSRLMPGLAPAWAISPSLAHAVGMSFSFMPMFFIGFLYTAGPKWLGLGPVEARTLQAPVWAALAGWAAFLVGAHAWAPLAAAGVACVAAAWSALSLRFVGLVRRSEAIDRLHAKVIATACVVGALAQWAVAIGIAMEAWTAVYAALAVGLWWFLAPVYAAVLHRMIPFFTASALPMLDAWRPMWLLWTWLALLVAQVPLAMGLAAGATPFLVLALDGGGAALLLWLAVRWGLVQSLKIRLLAMLHLGFVWLGVALAMQAASIAVAWWSRGTVDLGLAPLHAVTMGFLGSTLIAMVTRVSSGHGGRPLAADDYVWRLYWVLQVAVLLRMASAWWLGASMELVALAALVWTAVVVAWSARYISWYGRPRADGKPG</sequence>
<protein>
    <submittedName>
        <fullName evidence="3">NnrS family protein</fullName>
    </submittedName>
</protein>
<evidence type="ECO:0000313" key="3">
    <source>
        <dbReference type="EMBL" id="UZD55543.1"/>
    </source>
</evidence>
<keyword evidence="2" id="KW-0472">Membrane</keyword>
<feature type="transmembrane region" description="Helical" evidence="2">
    <location>
        <begin position="45"/>
        <end position="63"/>
    </location>
</feature>
<evidence type="ECO:0000256" key="2">
    <source>
        <dbReference type="SAM" id="Phobius"/>
    </source>
</evidence>
<feature type="transmembrane region" description="Helical" evidence="2">
    <location>
        <begin position="305"/>
        <end position="333"/>
    </location>
</feature>
<dbReference type="RefSeq" id="WP_264893297.1">
    <property type="nucleotide sequence ID" value="NZ_CP110257.1"/>
</dbReference>
<proteinExistence type="predicted"/>
<feature type="transmembrane region" description="Helical" evidence="2">
    <location>
        <begin position="124"/>
        <end position="141"/>
    </location>
</feature>
<feature type="compositionally biased region" description="Low complexity" evidence="1">
    <location>
        <begin position="1"/>
        <end position="22"/>
    </location>
</feature>
<feature type="transmembrane region" description="Helical" evidence="2">
    <location>
        <begin position="207"/>
        <end position="227"/>
    </location>
</feature>
<feature type="transmembrane region" description="Helical" evidence="2">
    <location>
        <begin position="180"/>
        <end position="201"/>
    </location>
</feature>
<feature type="transmembrane region" description="Helical" evidence="2">
    <location>
        <begin position="339"/>
        <end position="360"/>
    </location>
</feature>
<feature type="transmembrane region" description="Helical" evidence="2">
    <location>
        <begin position="275"/>
        <end position="293"/>
    </location>
</feature>
<feature type="transmembrane region" description="Helical" evidence="2">
    <location>
        <begin position="83"/>
        <end position="103"/>
    </location>
</feature>
<keyword evidence="2" id="KW-0812">Transmembrane</keyword>
<evidence type="ECO:0000256" key="1">
    <source>
        <dbReference type="SAM" id="MobiDB-lite"/>
    </source>
</evidence>
<feature type="transmembrane region" description="Helical" evidence="2">
    <location>
        <begin position="147"/>
        <end position="168"/>
    </location>
</feature>
<dbReference type="Pfam" id="PF05940">
    <property type="entry name" value="NnrS"/>
    <property type="match status" value="1"/>
</dbReference>
<feature type="region of interest" description="Disordered" evidence="1">
    <location>
        <begin position="1"/>
        <end position="25"/>
    </location>
</feature>